<proteinExistence type="predicted"/>
<accession>A0A380BZP5</accession>
<dbReference type="SMART" id="SM00895">
    <property type="entry name" value="FCD"/>
    <property type="match status" value="1"/>
</dbReference>
<name>A0A380BZP5_SPOPA</name>
<keyword evidence="2" id="KW-0238">DNA-binding</keyword>
<dbReference type="InterPro" id="IPR036388">
    <property type="entry name" value="WH-like_DNA-bd_sf"/>
</dbReference>
<sequence>MEMINDKSTIVSSVVKELRQAILDGMLKGGDRIIQEEWADKLKVSRMPIREALTQLEAIGLVKVIPHKGAIVNSFTKEDIEEVYTMRMMLEGLVVEKALPYISEVDKRLLEETLIEMENLEINEETNELYIQLNNEYHKLLRQKSPWVRLMKTVDNLGISPVAPSLLHEYYQQTQREHRLIYEAVCRGSASEVRSAVEYHVLRTKNNLLEYMEMID</sequence>
<dbReference type="Gene3D" id="1.10.10.10">
    <property type="entry name" value="Winged helix-like DNA-binding domain superfamily/Winged helix DNA-binding domain"/>
    <property type="match status" value="1"/>
</dbReference>
<dbReference type="SUPFAM" id="SSF48008">
    <property type="entry name" value="GntR ligand-binding domain-like"/>
    <property type="match status" value="1"/>
</dbReference>
<evidence type="ECO:0000313" key="6">
    <source>
        <dbReference type="Proteomes" id="UP000254519"/>
    </source>
</evidence>
<dbReference type="AlphaFoldDB" id="A0A380BZP5"/>
<evidence type="ECO:0000256" key="2">
    <source>
        <dbReference type="ARBA" id="ARBA00023125"/>
    </source>
</evidence>
<reference evidence="5 6" key="1">
    <citation type="submission" date="2018-06" db="EMBL/GenBank/DDBJ databases">
        <authorList>
            <consortium name="Pathogen Informatics"/>
            <person name="Doyle S."/>
        </authorList>
    </citation>
    <scope>NUCLEOTIDE SEQUENCE [LARGE SCALE GENOMIC DNA]</scope>
    <source>
        <strain evidence="6">ATCC 11859 / DSM 33 / NCIB 8841 / NCTC 4822</strain>
    </source>
</reference>
<dbReference type="InterPro" id="IPR000524">
    <property type="entry name" value="Tscrpt_reg_HTH_GntR"/>
</dbReference>
<dbReference type="Pfam" id="PF00392">
    <property type="entry name" value="GntR"/>
    <property type="match status" value="1"/>
</dbReference>
<keyword evidence="6" id="KW-1185">Reference proteome</keyword>
<protein>
    <submittedName>
        <fullName evidence="5">Uncharacterized HTH-type transcriptional regulator ydfH</fullName>
    </submittedName>
</protein>
<dbReference type="Proteomes" id="UP000254519">
    <property type="component" value="Unassembled WGS sequence"/>
</dbReference>
<dbReference type="InterPro" id="IPR011711">
    <property type="entry name" value="GntR_C"/>
</dbReference>
<dbReference type="CDD" id="cd07377">
    <property type="entry name" value="WHTH_GntR"/>
    <property type="match status" value="1"/>
</dbReference>
<dbReference type="InterPro" id="IPR008920">
    <property type="entry name" value="TF_FadR/GntR_C"/>
</dbReference>
<evidence type="ECO:0000256" key="1">
    <source>
        <dbReference type="ARBA" id="ARBA00023015"/>
    </source>
</evidence>
<dbReference type="SMART" id="SM00345">
    <property type="entry name" value="HTH_GNTR"/>
    <property type="match status" value="1"/>
</dbReference>
<evidence type="ECO:0000259" key="4">
    <source>
        <dbReference type="PROSITE" id="PS50949"/>
    </source>
</evidence>
<dbReference type="InterPro" id="IPR036390">
    <property type="entry name" value="WH_DNA-bd_sf"/>
</dbReference>
<dbReference type="Pfam" id="PF07729">
    <property type="entry name" value="FCD"/>
    <property type="match status" value="1"/>
</dbReference>
<dbReference type="RefSeq" id="WP_115361724.1">
    <property type="nucleotide sequence ID" value="NZ_JAVQKK010000001.1"/>
</dbReference>
<dbReference type="GO" id="GO:0003677">
    <property type="term" value="F:DNA binding"/>
    <property type="evidence" value="ECO:0007669"/>
    <property type="project" value="UniProtKB-KW"/>
</dbReference>
<dbReference type="PANTHER" id="PTHR43537:SF24">
    <property type="entry name" value="GLUCONATE OPERON TRANSCRIPTIONAL REPRESSOR"/>
    <property type="match status" value="1"/>
</dbReference>
<dbReference type="Gene3D" id="1.20.120.530">
    <property type="entry name" value="GntR ligand-binding domain-like"/>
    <property type="match status" value="1"/>
</dbReference>
<gene>
    <name evidence="5" type="primary">ydfH_4</name>
    <name evidence="5" type="ORF">NCTC4822_01954</name>
</gene>
<evidence type="ECO:0000256" key="3">
    <source>
        <dbReference type="ARBA" id="ARBA00023163"/>
    </source>
</evidence>
<organism evidence="5 6">
    <name type="scientific">Sporosarcina pasteurii</name>
    <name type="common">Bacillus pasteurii</name>
    <dbReference type="NCBI Taxonomy" id="1474"/>
    <lineage>
        <taxon>Bacteria</taxon>
        <taxon>Bacillati</taxon>
        <taxon>Bacillota</taxon>
        <taxon>Bacilli</taxon>
        <taxon>Bacillales</taxon>
        <taxon>Caryophanaceae</taxon>
        <taxon>Sporosarcina</taxon>
    </lineage>
</organism>
<dbReference type="GO" id="GO:0003700">
    <property type="term" value="F:DNA-binding transcription factor activity"/>
    <property type="evidence" value="ECO:0007669"/>
    <property type="project" value="InterPro"/>
</dbReference>
<dbReference type="SUPFAM" id="SSF46785">
    <property type="entry name" value="Winged helix' DNA-binding domain"/>
    <property type="match status" value="1"/>
</dbReference>
<dbReference type="OrthoDB" id="9782299at2"/>
<dbReference type="PROSITE" id="PS50949">
    <property type="entry name" value="HTH_GNTR"/>
    <property type="match status" value="1"/>
</dbReference>
<dbReference type="EMBL" id="UGYZ01000002">
    <property type="protein sequence ID" value="SUJ10122.1"/>
    <property type="molecule type" value="Genomic_DNA"/>
</dbReference>
<evidence type="ECO:0000313" key="5">
    <source>
        <dbReference type="EMBL" id="SUJ10122.1"/>
    </source>
</evidence>
<feature type="domain" description="HTH gntR-type" evidence="4">
    <location>
        <begin position="8"/>
        <end position="75"/>
    </location>
</feature>
<keyword evidence="3" id="KW-0804">Transcription</keyword>
<keyword evidence="1" id="KW-0805">Transcription regulation</keyword>
<dbReference type="PANTHER" id="PTHR43537">
    <property type="entry name" value="TRANSCRIPTIONAL REGULATOR, GNTR FAMILY"/>
    <property type="match status" value="1"/>
</dbReference>